<evidence type="ECO:0000256" key="1">
    <source>
        <dbReference type="ARBA" id="ARBA00004651"/>
    </source>
</evidence>
<dbReference type="PANTHER" id="PTHR43820">
    <property type="entry name" value="HIGH-AFFINITY BRANCHED-CHAIN AMINO ACID TRANSPORT ATP-BINDING PROTEIN LIVF"/>
    <property type="match status" value="1"/>
</dbReference>
<dbReference type="InterPro" id="IPR043428">
    <property type="entry name" value="LivM-like"/>
</dbReference>
<feature type="transmembrane region" description="Helical" evidence="11">
    <location>
        <begin position="212"/>
        <end position="237"/>
    </location>
</feature>
<dbReference type="PROSITE" id="PS50893">
    <property type="entry name" value="ABC_TRANSPORTER_2"/>
    <property type="match status" value="2"/>
</dbReference>
<comment type="subcellular location">
    <subcellularLocation>
        <location evidence="1">Cell membrane</location>
        <topology evidence="1">Multi-pass membrane protein</topology>
    </subcellularLocation>
</comment>
<keyword evidence="9 11" id="KW-1133">Transmembrane helix</keyword>
<evidence type="ECO:0000313" key="14">
    <source>
        <dbReference type="Proteomes" id="UP001430804"/>
    </source>
</evidence>
<dbReference type="InterPro" id="IPR003593">
    <property type="entry name" value="AAA+_ATPase"/>
</dbReference>
<feature type="transmembrane region" description="Helical" evidence="11">
    <location>
        <begin position="286"/>
        <end position="308"/>
    </location>
</feature>
<keyword evidence="3" id="KW-0813">Transport</keyword>
<dbReference type="EMBL" id="JAHWQX010000002">
    <property type="protein sequence ID" value="MBW3097226.1"/>
    <property type="molecule type" value="Genomic_DNA"/>
</dbReference>
<feature type="transmembrane region" description="Helical" evidence="11">
    <location>
        <begin position="65"/>
        <end position="82"/>
    </location>
</feature>
<feature type="domain" description="ABC transporter" evidence="12">
    <location>
        <begin position="350"/>
        <end position="591"/>
    </location>
</feature>
<keyword evidence="6" id="KW-0547">Nucleotide-binding</keyword>
<keyword evidence="14" id="KW-1185">Reference proteome</keyword>
<accession>A0ABS6WMP4</accession>
<dbReference type="Pfam" id="PF00005">
    <property type="entry name" value="ABC_tran"/>
    <property type="match status" value="2"/>
</dbReference>
<gene>
    <name evidence="13" type="ORF">KY465_08035</name>
</gene>
<evidence type="ECO:0000256" key="6">
    <source>
        <dbReference type="ARBA" id="ARBA00022741"/>
    </source>
</evidence>
<evidence type="ECO:0000256" key="2">
    <source>
        <dbReference type="ARBA" id="ARBA00005417"/>
    </source>
</evidence>
<evidence type="ECO:0000259" key="12">
    <source>
        <dbReference type="PROSITE" id="PS50893"/>
    </source>
</evidence>
<evidence type="ECO:0000256" key="7">
    <source>
        <dbReference type="ARBA" id="ARBA00022840"/>
    </source>
</evidence>
<keyword evidence="10 11" id="KW-0472">Membrane</keyword>
<dbReference type="InterPro" id="IPR032823">
    <property type="entry name" value="BCA_ABC_TP_C"/>
</dbReference>
<dbReference type="GO" id="GO:0005524">
    <property type="term" value="F:ATP binding"/>
    <property type="evidence" value="ECO:0007669"/>
    <property type="project" value="UniProtKB-KW"/>
</dbReference>
<organism evidence="13 14">
    <name type="scientific">Pseudohoeflea coraliihabitans</name>
    <dbReference type="NCBI Taxonomy" id="2860393"/>
    <lineage>
        <taxon>Bacteria</taxon>
        <taxon>Pseudomonadati</taxon>
        <taxon>Pseudomonadota</taxon>
        <taxon>Alphaproteobacteria</taxon>
        <taxon>Hyphomicrobiales</taxon>
        <taxon>Rhizobiaceae</taxon>
        <taxon>Pseudohoeflea</taxon>
    </lineage>
</organism>
<dbReference type="CDD" id="cd06581">
    <property type="entry name" value="TM_PBP1_LivM_like"/>
    <property type="match status" value="1"/>
</dbReference>
<comment type="caution">
    <text evidence="13">The sequence shown here is derived from an EMBL/GenBank/DDBJ whole genome shotgun (WGS) entry which is preliminary data.</text>
</comment>
<keyword evidence="7 13" id="KW-0067">ATP-binding</keyword>
<name>A0ABS6WMP4_9HYPH</name>
<dbReference type="InterPro" id="IPR001851">
    <property type="entry name" value="ABC_transp_permease"/>
</dbReference>
<dbReference type="InterPro" id="IPR052156">
    <property type="entry name" value="BCAA_Transport_ATP-bd_LivF"/>
</dbReference>
<evidence type="ECO:0000256" key="3">
    <source>
        <dbReference type="ARBA" id="ARBA00022448"/>
    </source>
</evidence>
<reference evidence="13" key="1">
    <citation type="submission" date="2021-07" db="EMBL/GenBank/DDBJ databases">
        <title>Pseudohoeflea marina sp. nov. a polyhydroxyalcanoate-producing bacterium.</title>
        <authorList>
            <person name="Zheng W."/>
            <person name="Yu S."/>
            <person name="Huang Y."/>
        </authorList>
    </citation>
    <scope>NUCLEOTIDE SEQUENCE</scope>
    <source>
        <strain evidence="13">DP4N28-3</strain>
    </source>
</reference>
<feature type="transmembrane region" description="Helical" evidence="11">
    <location>
        <begin position="114"/>
        <end position="134"/>
    </location>
</feature>
<dbReference type="RefSeq" id="WP_219201155.1">
    <property type="nucleotide sequence ID" value="NZ_JAHWQX010000002.1"/>
</dbReference>
<feature type="transmembrane region" description="Helical" evidence="11">
    <location>
        <begin position="12"/>
        <end position="30"/>
    </location>
</feature>
<feature type="transmembrane region" description="Helical" evidence="11">
    <location>
        <begin position="36"/>
        <end position="58"/>
    </location>
</feature>
<dbReference type="CDD" id="cd03219">
    <property type="entry name" value="ABC_Mj1267_LivG_branched"/>
    <property type="match status" value="1"/>
</dbReference>
<evidence type="ECO:0000256" key="8">
    <source>
        <dbReference type="ARBA" id="ARBA00022970"/>
    </source>
</evidence>
<feature type="domain" description="ABC transporter" evidence="12">
    <location>
        <begin position="611"/>
        <end position="844"/>
    </location>
</feature>
<evidence type="ECO:0000256" key="4">
    <source>
        <dbReference type="ARBA" id="ARBA00022475"/>
    </source>
</evidence>
<feature type="transmembrane region" description="Helical" evidence="11">
    <location>
        <begin position="161"/>
        <end position="179"/>
    </location>
</feature>
<keyword evidence="5 11" id="KW-0812">Transmembrane</keyword>
<dbReference type="Proteomes" id="UP001430804">
    <property type="component" value="Unassembled WGS sequence"/>
</dbReference>
<dbReference type="Pfam" id="PF02653">
    <property type="entry name" value="BPD_transp_2"/>
    <property type="match status" value="1"/>
</dbReference>
<dbReference type="PROSITE" id="PS00211">
    <property type="entry name" value="ABC_TRANSPORTER_1"/>
    <property type="match status" value="1"/>
</dbReference>
<evidence type="ECO:0000256" key="5">
    <source>
        <dbReference type="ARBA" id="ARBA00022692"/>
    </source>
</evidence>
<evidence type="ECO:0000256" key="9">
    <source>
        <dbReference type="ARBA" id="ARBA00022989"/>
    </source>
</evidence>
<feature type="transmembrane region" description="Helical" evidence="11">
    <location>
        <begin position="249"/>
        <end position="274"/>
    </location>
</feature>
<dbReference type="InterPro" id="IPR003439">
    <property type="entry name" value="ABC_transporter-like_ATP-bd"/>
</dbReference>
<comment type="similarity">
    <text evidence="2">Belongs to the ABC transporter superfamily.</text>
</comment>
<dbReference type="Pfam" id="PF12399">
    <property type="entry name" value="BCA_ABC_TP_C"/>
    <property type="match status" value="1"/>
</dbReference>
<dbReference type="PANTHER" id="PTHR43820:SF4">
    <property type="entry name" value="HIGH-AFFINITY BRANCHED-CHAIN AMINO ACID TRANSPORT ATP-BINDING PROTEIN LIVF"/>
    <property type="match status" value="1"/>
</dbReference>
<evidence type="ECO:0000256" key="11">
    <source>
        <dbReference type="SAM" id="Phobius"/>
    </source>
</evidence>
<feature type="transmembrane region" description="Helical" evidence="11">
    <location>
        <begin position="88"/>
        <end position="107"/>
    </location>
</feature>
<evidence type="ECO:0000256" key="10">
    <source>
        <dbReference type="ARBA" id="ARBA00023136"/>
    </source>
</evidence>
<dbReference type="InterPro" id="IPR017871">
    <property type="entry name" value="ABC_transporter-like_CS"/>
</dbReference>
<keyword evidence="8" id="KW-0029">Amino-acid transport</keyword>
<evidence type="ECO:0000313" key="13">
    <source>
        <dbReference type="EMBL" id="MBW3097226.1"/>
    </source>
</evidence>
<dbReference type="SMART" id="SM00382">
    <property type="entry name" value="AAA"/>
    <property type="match status" value="2"/>
</dbReference>
<dbReference type="CDD" id="cd03224">
    <property type="entry name" value="ABC_TM1139_LivF_branched"/>
    <property type="match status" value="1"/>
</dbReference>
<protein>
    <submittedName>
        <fullName evidence="13">ATP-binding cassette domain-containing protein</fullName>
    </submittedName>
</protein>
<proteinExistence type="inferred from homology"/>
<sequence length="844" mass="91716">MTLTSFARFRPMLLGLAGVIVLPFILPLLGLTLNTATLIIALVIATLGLNMLMGYTGLVSFGHGAWFGIGAYGAALSQLHWFGSNVVASLLVGMLVVGAMAWPIGLLMLRRRGVYFALMTLALSALAFTIAFRWTAVTGGEDGLGGFDRGTLLMFDLDDGITYYCFVALIGLLVLYAQLRLVRSPFGHVLVAIRENQERATFQGYPVQRYKLLTFVLSAMVTGLAGGLVGFLNYIVSAEPTAVVFSGELLAMVVIGGMHNFLGPAVGVLFYTLFREWFSIWTENWLLWFGLIFVGFVMFSPGGLVGIWQQVTRRLRPEPEEAAAMAGRKIREGMDIPAFLQPKMSSETVLEASGLAKHFGGIRAVSNAGLSVEPGQIHALIGPNGAGKTTFFNLISGRFVPSSGSVRLHGREIQGKTPDAICQAGLARSFQITNLFEGINVRENIRLSVQAKHASRFNLWRDVEDIDQINSETDELMQFLGLAGMEQVKGADLSYGGQRLVDLGIALASKPQVLLLDEPLAGLAAAERERIGNLVAAISRHIPVLIVEHDIDRVLGFSQRVTVMTEGEVLMSGTPEEVRANKKVQEVYTGTGTPPVTGRLAGDASAQPMLLQVRNINTFYGKSHILNDASIDIRQGEIVALLGRNGAGKSTLLKSIAGLVPPRSGQITFDGQQIAGKPAADIARAGIGYVPQGRGLFAGMTVAENLSLGRLARATEAEKGTVWSEEKIFEMFPRLKERYRTYADYLSGGEQQMLAVARALSGNVRLLLLDEPFEGLSPAVVEELFTVFDQIRREVPIIIVEHNLDLVLALSDRAFALERGAVFHEGPARPLLEDLDYRKEILWL</sequence>
<keyword evidence="4" id="KW-1003">Cell membrane</keyword>